<comment type="caution">
    <text evidence="2">The sequence shown here is derived from an EMBL/GenBank/DDBJ whole genome shotgun (WGS) entry which is preliminary data.</text>
</comment>
<accession>A0AAD6HKI8</accession>
<gene>
    <name evidence="2" type="ORF">N7493_006407</name>
</gene>
<evidence type="ECO:0000313" key="2">
    <source>
        <dbReference type="EMBL" id="KAJ5724679.1"/>
    </source>
</evidence>
<reference evidence="2" key="2">
    <citation type="submission" date="2023-01" db="EMBL/GenBank/DDBJ databases">
        <authorList>
            <person name="Petersen C."/>
        </authorList>
    </citation>
    <scope>NUCLEOTIDE SEQUENCE</scope>
    <source>
        <strain evidence="2">IBT 17514</strain>
    </source>
</reference>
<keyword evidence="3" id="KW-1185">Reference proteome</keyword>
<sequence length="418" mass="46613">MSHYWLLALVFLLCVGTGTSEVTIKTLFTLLTGNGECSDDYVNLMDDYLTDVSSLASAFDAAIEDATDNPEQQDGWVARALFKSWFGIVLDENGEATSETEAQWQTVKDINTKLKSFMAGSGVAAPQTPPELLCDGSGFARYAWDASVEKWDAETKEYYIYTIDDEEPELSDIYGYDADLVPYLLENNHNYYAVKAGASDNNICVAQTGAATLYGQAFSGQAETIKTYLANPVHMPAISPLILMCPATLAQTSLDNIIEQSVDFDVGVTQISALTIRARGPTTLFHEFIHLISFWTEGDGGSFTFNEDTYVTDYSYDVDQCLWMAFSEVTVDVPQEDGTTKAKTFYPKDTVRNAESYTFFALAYWYYIETGQTFYSGFLSDWDPNAGAEAETGSTKRSTRFTAHRYGHWLGRTHRRVR</sequence>
<feature type="signal peptide" evidence="1">
    <location>
        <begin position="1"/>
        <end position="20"/>
    </location>
</feature>
<name>A0AAD6HKI8_9EURO</name>
<dbReference type="AlphaFoldDB" id="A0AAD6HKI8"/>
<feature type="chain" id="PRO_5041936924" description="Lysine-specific metallo-endopeptidase domain-containing protein" evidence="1">
    <location>
        <begin position="21"/>
        <end position="418"/>
    </location>
</feature>
<protein>
    <recommendedName>
        <fullName evidence="4">Lysine-specific metallo-endopeptidase domain-containing protein</fullName>
    </recommendedName>
</protein>
<keyword evidence="1" id="KW-0732">Signal</keyword>
<evidence type="ECO:0008006" key="4">
    <source>
        <dbReference type="Google" id="ProtNLM"/>
    </source>
</evidence>
<proteinExistence type="predicted"/>
<dbReference type="Proteomes" id="UP001215712">
    <property type="component" value="Unassembled WGS sequence"/>
</dbReference>
<evidence type="ECO:0000256" key="1">
    <source>
        <dbReference type="SAM" id="SignalP"/>
    </source>
</evidence>
<reference evidence="2" key="1">
    <citation type="journal article" date="2023" name="IMA Fungus">
        <title>Comparative genomic study of the Penicillium genus elucidates a diverse pangenome and 15 lateral gene transfer events.</title>
        <authorList>
            <person name="Petersen C."/>
            <person name="Sorensen T."/>
            <person name="Nielsen M.R."/>
            <person name="Sondergaard T.E."/>
            <person name="Sorensen J.L."/>
            <person name="Fitzpatrick D.A."/>
            <person name="Frisvad J.C."/>
            <person name="Nielsen K.L."/>
        </authorList>
    </citation>
    <scope>NUCLEOTIDE SEQUENCE</scope>
    <source>
        <strain evidence="2">IBT 17514</strain>
    </source>
</reference>
<organism evidence="2 3">
    <name type="scientific">Penicillium malachiteum</name>
    <dbReference type="NCBI Taxonomy" id="1324776"/>
    <lineage>
        <taxon>Eukaryota</taxon>
        <taxon>Fungi</taxon>
        <taxon>Dikarya</taxon>
        <taxon>Ascomycota</taxon>
        <taxon>Pezizomycotina</taxon>
        <taxon>Eurotiomycetes</taxon>
        <taxon>Eurotiomycetidae</taxon>
        <taxon>Eurotiales</taxon>
        <taxon>Aspergillaceae</taxon>
        <taxon>Penicillium</taxon>
    </lineage>
</organism>
<evidence type="ECO:0000313" key="3">
    <source>
        <dbReference type="Proteomes" id="UP001215712"/>
    </source>
</evidence>
<dbReference type="EMBL" id="JAQJAN010000008">
    <property type="protein sequence ID" value="KAJ5724679.1"/>
    <property type="molecule type" value="Genomic_DNA"/>
</dbReference>